<dbReference type="AlphaFoldDB" id="K1Q7C6"/>
<dbReference type="HOGENOM" id="CLU_710282_0_0_1"/>
<evidence type="ECO:0000313" key="2">
    <source>
        <dbReference type="EMBL" id="EKC24755.1"/>
    </source>
</evidence>
<proteinExistence type="predicted"/>
<dbReference type="InParanoid" id="K1Q7C6"/>
<feature type="region of interest" description="Disordered" evidence="1">
    <location>
        <begin position="168"/>
        <end position="214"/>
    </location>
</feature>
<dbReference type="EMBL" id="JH818227">
    <property type="protein sequence ID" value="EKC24755.1"/>
    <property type="molecule type" value="Genomic_DNA"/>
</dbReference>
<feature type="compositionally biased region" description="Pro residues" evidence="1">
    <location>
        <begin position="168"/>
        <end position="177"/>
    </location>
</feature>
<sequence>MQSCSAIPNGAYPIRVFSKVEMSLLFIKTQDLTWQDRALNIEVMLEPKKTQLLFKKNKSLSMRCEKDRVRYEKQKRASVRNYKTEKRYMDERNQELYLIKTQRFLQSIPPDMKQQVLSRRSFSISLTKLAKDINDGEENARASAPPNMVGCMSRDEGTILPAITVQTPEPPAIPDLPIPKVKSSTGVRPRRDSFDWSESNSDSRASSRINTPIPSYLPSVQQSLPSGIMKIRKKSANALFSDKNVKFAEEKVVEERPLKDQYQEEKLRIENLKPKVQRKVNSFLLEQSRFNKRGPISKTELSVKSVEETNDICGISKRRLVSAFDEYCELSSQDNYQKLVKYATKYKVASQMSSKIVPSVDTVKASRSFLSIQNPVGLQTQNRGLVQIS</sequence>
<organism evidence="2">
    <name type="scientific">Magallana gigas</name>
    <name type="common">Pacific oyster</name>
    <name type="synonym">Crassostrea gigas</name>
    <dbReference type="NCBI Taxonomy" id="29159"/>
    <lineage>
        <taxon>Eukaryota</taxon>
        <taxon>Metazoa</taxon>
        <taxon>Spiralia</taxon>
        <taxon>Lophotrochozoa</taxon>
        <taxon>Mollusca</taxon>
        <taxon>Bivalvia</taxon>
        <taxon>Autobranchia</taxon>
        <taxon>Pteriomorphia</taxon>
        <taxon>Ostreida</taxon>
        <taxon>Ostreoidea</taxon>
        <taxon>Ostreidae</taxon>
        <taxon>Magallana</taxon>
    </lineage>
</organism>
<name>K1Q7C6_MAGGI</name>
<accession>K1Q7C6</accession>
<evidence type="ECO:0000256" key="1">
    <source>
        <dbReference type="SAM" id="MobiDB-lite"/>
    </source>
</evidence>
<protein>
    <submittedName>
        <fullName evidence="2">Uncharacterized protein</fullName>
    </submittedName>
</protein>
<reference evidence="2" key="1">
    <citation type="journal article" date="2012" name="Nature">
        <title>The oyster genome reveals stress adaptation and complexity of shell formation.</title>
        <authorList>
            <person name="Zhang G."/>
            <person name="Fang X."/>
            <person name="Guo X."/>
            <person name="Li L."/>
            <person name="Luo R."/>
            <person name="Xu F."/>
            <person name="Yang P."/>
            <person name="Zhang L."/>
            <person name="Wang X."/>
            <person name="Qi H."/>
            <person name="Xiong Z."/>
            <person name="Que H."/>
            <person name="Xie Y."/>
            <person name="Holland P.W."/>
            <person name="Paps J."/>
            <person name="Zhu Y."/>
            <person name="Wu F."/>
            <person name="Chen Y."/>
            <person name="Wang J."/>
            <person name="Peng C."/>
            <person name="Meng J."/>
            <person name="Yang L."/>
            <person name="Liu J."/>
            <person name="Wen B."/>
            <person name="Zhang N."/>
            <person name="Huang Z."/>
            <person name="Zhu Q."/>
            <person name="Feng Y."/>
            <person name="Mount A."/>
            <person name="Hedgecock D."/>
            <person name="Xu Z."/>
            <person name="Liu Y."/>
            <person name="Domazet-Loso T."/>
            <person name="Du Y."/>
            <person name="Sun X."/>
            <person name="Zhang S."/>
            <person name="Liu B."/>
            <person name="Cheng P."/>
            <person name="Jiang X."/>
            <person name="Li J."/>
            <person name="Fan D."/>
            <person name="Wang W."/>
            <person name="Fu W."/>
            <person name="Wang T."/>
            <person name="Wang B."/>
            <person name="Zhang J."/>
            <person name="Peng Z."/>
            <person name="Li Y."/>
            <person name="Li N."/>
            <person name="Wang J."/>
            <person name="Chen M."/>
            <person name="He Y."/>
            <person name="Tan F."/>
            <person name="Song X."/>
            <person name="Zheng Q."/>
            <person name="Huang R."/>
            <person name="Yang H."/>
            <person name="Du X."/>
            <person name="Chen L."/>
            <person name="Yang M."/>
            <person name="Gaffney P.M."/>
            <person name="Wang S."/>
            <person name="Luo L."/>
            <person name="She Z."/>
            <person name="Ming Y."/>
            <person name="Huang W."/>
            <person name="Zhang S."/>
            <person name="Huang B."/>
            <person name="Zhang Y."/>
            <person name="Qu T."/>
            <person name="Ni P."/>
            <person name="Miao G."/>
            <person name="Wang J."/>
            <person name="Wang Q."/>
            <person name="Steinberg C.E."/>
            <person name="Wang H."/>
            <person name="Li N."/>
            <person name="Qian L."/>
            <person name="Zhang G."/>
            <person name="Li Y."/>
            <person name="Yang H."/>
            <person name="Liu X."/>
            <person name="Wang J."/>
            <person name="Yin Y."/>
            <person name="Wang J."/>
        </authorList>
    </citation>
    <scope>NUCLEOTIDE SEQUENCE [LARGE SCALE GENOMIC DNA]</scope>
    <source>
        <strain evidence="2">05x7-T-G4-1.051#20</strain>
    </source>
</reference>
<feature type="compositionally biased region" description="Low complexity" evidence="1">
    <location>
        <begin position="197"/>
        <end position="207"/>
    </location>
</feature>
<gene>
    <name evidence="2" type="ORF">CGI_10016926</name>
</gene>